<evidence type="ECO:0000256" key="4">
    <source>
        <dbReference type="ARBA" id="ARBA00022989"/>
    </source>
</evidence>
<dbReference type="OMA" id="DWKTQTP"/>
<evidence type="ECO:0000256" key="5">
    <source>
        <dbReference type="ARBA" id="ARBA00023040"/>
    </source>
</evidence>
<dbReference type="Proteomes" id="UP000008237">
    <property type="component" value="Unassembled WGS sequence"/>
</dbReference>
<feature type="domain" description="G-protein coupled receptors family 1 profile" evidence="13">
    <location>
        <begin position="37"/>
        <end position="285"/>
    </location>
</feature>
<proteinExistence type="inferred from homology"/>
<keyword evidence="7 11" id="KW-0675">Receptor</keyword>
<dbReference type="InParanoid" id="E2BR98"/>
<gene>
    <name evidence="14" type="ORF">EAI_01400</name>
</gene>
<keyword evidence="5 11" id="KW-0297">G-protein coupled receptor</keyword>
<keyword evidence="8" id="KW-0325">Glycoprotein</keyword>
<feature type="transmembrane region" description="Helical" evidence="12">
    <location>
        <begin position="20"/>
        <end position="46"/>
    </location>
</feature>
<comment type="subcellular location">
    <subcellularLocation>
        <location evidence="1">Membrane</location>
        <topology evidence="1">Multi-pass membrane protein</topology>
    </subcellularLocation>
</comment>
<dbReference type="PROSITE" id="PS50262">
    <property type="entry name" value="G_PROTEIN_RECEP_F1_2"/>
    <property type="match status" value="1"/>
</dbReference>
<dbReference type="PROSITE" id="PS00237">
    <property type="entry name" value="G_PROTEIN_RECEP_F1_1"/>
    <property type="match status" value="1"/>
</dbReference>
<keyword evidence="6 12" id="KW-0472">Membrane</keyword>
<dbReference type="Gene3D" id="1.20.1070.10">
    <property type="entry name" value="Rhodopsin 7-helix transmembrane proteins"/>
    <property type="match status" value="1"/>
</dbReference>
<evidence type="ECO:0000256" key="9">
    <source>
        <dbReference type="ARBA" id="ARBA00023224"/>
    </source>
</evidence>
<dbReference type="EMBL" id="GL449936">
    <property type="protein sequence ID" value="EFN81787.1"/>
    <property type="molecule type" value="Genomic_DNA"/>
</dbReference>
<comment type="similarity">
    <text evidence="2 11">Belongs to the G-protein coupled receptor 1 family.</text>
</comment>
<keyword evidence="9 11" id="KW-0807">Transducer</keyword>
<evidence type="ECO:0000256" key="11">
    <source>
        <dbReference type="RuleBase" id="RU000688"/>
    </source>
</evidence>
<accession>E2BR98</accession>
<evidence type="ECO:0000313" key="14">
    <source>
        <dbReference type="EMBL" id="EFN81787.1"/>
    </source>
</evidence>
<evidence type="ECO:0000256" key="8">
    <source>
        <dbReference type="ARBA" id="ARBA00023180"/>
    </source>
</evidence>
<feature type="transmembrane region" description="Helical" evidence="12">
    <location>
        <begin position="233"/>
        <end position="258"/>
    </location>
</feature>
<evidence type="ECO:0000256" key="12">
    <source>
        <dbReference type="SAM" id="Phobius"/>
    </source>
</evidence>
<evidence type="ECO:0000313" key="15">
    <source>
        <dbReference type="Proteomes" id="UP000008237"/>
    </source>
</evidence>
<dbReference type="GO" id="GO:0007601">
    <property type="term" value="P:visual perception"/>
    <property type="evidence" value="ECO:0007669"/>
    <property type="project" value="UniProtKB-KW"/>
</dbReference>
<keyword evidence="4 12" id="KW-1133">Transmembrane helix</keyword>
<evidence type="ECO:0000256" key="10">
    <source>
        <dbReference type="ARBA" id="ARBA00023305"/>
    </source>
</evidence>
<dbReference type="InterPro" id="IPR050125">
    <property type="entry name" value="GPCR_opsins"/>
</dbReference>
<feature type="transmembrane region" description="Helical" evidence="12">
    <location>
        <begin position="185"/>
        <end position="208"/>
    </location>
</feature>
<dbReference type="CDD" id="cd14969">
    <property type="entry name" value="7tmA_Opsins_type2_animals"/>
    <property type="match status" value="1"/>
</dbReference>
<dbReference type="Pfam" id="PF00001">
    <property type="entry name" value="7tm_1"/>
    <property type="match status" value="1"/>
</dbReference>
<keyword evidence="15" id="KW-1185">Reference proteome</keyword>
<dbReference type="GO" id="GO:0004930">
    <property type="term" value="F:G protein-coupled receptor activity"/>
    <property type="evidence" value="ECO:0007669"/>
    <property type="project" value="UniProtKB-KW"/>
</dbReference>
<reference evidence="14 15" key="1">
    <citation type="journal article" date="2010" name="Science">
        <title>Genomic comparison of the ants Camponotus floridanus and Harpegnathos saltator.</title>
        <authorList>
            <person name="Bonasio R."/>
            <person name="Zhang G."/>
            <person name="Ye C."/>
            <person name="Mutti N.S."/>
            <person name="Fang X."/>
            <person name="Qin N."/>
            <person name="Donahue G."/>
            <person name="Yang P."/>
            <person name="Li Q."/>
            <person name="Li C."/>
            <person name="Zhang P."/>
            <person name="Huang Z."/>
            <person name="Berger S.L."/>
            <person name="Reinberg D."/>
            <person name="Wang J."/>
            <person name="Liebig J."/>
        </authorList>
    </citation>
    <scope>NUCLEOTIDE SEQUENCE [LARGE SCALE GENOMIC DNA]</scope>
    <source>
        <strain evidence="14 15">R22 G/1</strain>
    </source>
</reference>
<keyword evidence="3 11" id="KW-0812">Transmembrane</keyword>
<dbReference type="PRINTS" id="PR00237">
    <property type="entry name" value="GPCRRHODOPSN"/>
</dbReference>
<feature type="transmembrane region" description="Helical" evidence="12">
    <location>
        <begin position="135"/>
        <end position="155"/>
    </location>
</feature>
<dbReference type="SUPFAM" id="SSF81321">
    <property type="entry name" value="Family A G protein-coupled receptor-like"/>
    <property type="match status" value="1"/>
</dbReference>
<dbReference type="InterPro" id="IPR017452">
    <property type="entry name" value="GPCR_Rhodpsn_7TM"/>
</dbReference>
<dbReference type="GO" id="GO:0016020">
    <property type="term" value="C:membrane"/>
    <property type="evidence" value="ECO:0007669"/>
    <property type="project" value="UniProtKB-SubCell"/>
</dbReference>
<dbReference type="AlphaFoldDB" id="E2BR98"/>
<protein>
    <submittedName>
        <fullName evidence="14">Green-sensitive opsin</fullName>
    </submittedName>
</protein>
<keyword evidence="10" id="KW-0716">Sensory transduction</keyword>
<feature type="transmembrane region" description="Helical" evidence="12">
    <location>
        <begin position="58"/>
        <end position="89"/>
    </location>
</feature>
<sequence>MTSDLADDSLDGLDRPNGAYVFAAIVLGFIGVFGFTFNLLVILTIAKNKDTLWMPNNVVLLNMAVGDLLVAALGNPITMTSAIAGVWYWSYNVCVLYAWFMTTMGFASIGNLTVMAFERFLLVTCPMRTLSTRHAYILMCLVWVYALSLSLPPFFNWGKYGLEMSNISCSVSWEKHSPETHNDTYIGFLFIFGFLVPVVIITGSYYSIIRTLRNIKKRVGQGNKTETRITKMVLLMIIAFLIAWMPYAILALAIQYFYVQTSHIATALLPELLAKSSICYNPVIYASLNMQFFRAWKKLFSSPGELEKRTLPNKVSKDNAMSTTNKIEMRTLNHM</sequence>
<dbReference type="OrthoDB" id="2101615at2759"/>
<evidence type="ECO:0000256" key="1">
    <source>
        <dbReference type="ARBA" id="ARBA00004141"/>
    </source>
</evidence>
<dbReference type="InterPro" id="IPR000276">
    <property type="entry name" value="GPCR_Rhodpsn"/>
</dbReference>
<evidence type="ECO:0000256" key="3">
    <source>
        <dbReference type="ARBA" id="ARBA00022692"/>
    </source>
</evidence>
<feature type="transmembrane region" description="Helical" evidence="12">
    <location>
        <begin position="95"/>
        <end position="114"/>
    </location>
</feature>
<name>E2BR98_HARSA</name>
<evidence type="ECO:0000256" key="7">
    <source>
        <dbReference type="ARBA" id="ARBA00023170"/>
    </source>
</evidence>
<evidence type="ECO:0000259" key="13">
    <source>
        <dbReference type="PROSITE" id="PS50262"/>
    </source>
</evidence>
<evidence type="ECO:0000256" key="6">
    <source>
        <dbReference type="ARBA" id="ARBA00023136"/>
    </source>
</evidence>
<evidence type="ECO:0000256" key="2">
    <source>
        <dbReference type="ARBA" id="ARBA00010663"/>
    </source>
</evidence>
<keyword evidence="10" id="KW-0844">Vision</keyword>
<organism evidence="15">
    <name type="scientific">Harpegnathos saltator</name>
    <name type="common">Jerdon's jumping ant</name>
    <dbReference type="NCBI Taxonomy" id="610380"/>
    <lineage>
        <taxon>Eukaryota</taxon>
        <taxon>Metazoa</taxon>
        <taxon>Ecdysozoa</taxon>
        <taxon>Arthropoda</taxon>
        <taxon>Hexapoda</taxon>
        <taxon>Insecta</taxon>
        <taxon>Pterygota</taxon>
        <taxon>Neoptera</taxon>
        <taxon>Endopterygota</taxon>
        <taxon>Hymenoptera</taxon>
        <taxon>Apocrita</taxon>
        <taxon>Aculeata</taxon>
        <taxon>Formicoidea</taxon>
        <taxon>Formicidae</taxon>
        <taxon>Ponerinae</taxon>
        <taxon>Ponerini</taxon>
        <taxon>Harpegnathos</taxon>
    </lineage>
</organism>
<dbReference type="PANTHER" id="PTHR24240">
    <property type="entry name" value="OPSIN"/>
    <property type="match status" value="1"/>
</dbReference>